<protein>
    <submittedName>
        <fullName evidence="1">Uncharacterized protein</fullName>
    </submittedName>
</protein>
<organism evidence="1 2">
    <name type="scientific">Singulisphaera acidiphila (strain ATCC BAA-1392 / DSM 18658 / VKM B-2454 / MOB10)</name>
    <dbReference type="NCBI Taxonomy" id="886293"/>
    <lineage>
        <taxon>Bacteria</taxon>
        <taxon>Pseudomonadati</taxon>
        <taxon>Planctomycetota</taxon>
        <taxon>Planctomycetia</taxon>
        <taxon>Isosphaerales</taxon>
        <taxon>Isosphaeraceae</taxon>
        <taxon>Singulisphaera</taxon>
    </lineage>
</organism>
<dbReference type="KEGG" id="saci:Sinac_2039"/>
<accession>L0DAJ8</accession>
<sequence>MILPYLQFTQRTYRSGGPTGVESVLVRKSMYEGKEPDRDFMGAGSVPRVAEILRQNGYEVEVIDGTYHGRECWMRQDQ</sequence>
<dbReference type="HOGENOM" id="CLU_2620123_0_0_0"/>
<dbReference type="STRING" id="886293.Sinac_2039"/>
<keyword evidence="2" id="KW-1185">Reference proteome</keyword>
<name>L0DAJ8_SINAD</name>
<dbReference type="RefSeq" id="WP_015245551.1">
    <property type="nucleotide sequence ID" value="NC_019892.1"/>
</dbReference>
<evidence type="ECO:0000313" key="2">
    <source>
        <dbReference type="Proteomes" id="UP000010798"/>
    </source>
</evidence>
<gene>
    <name evidence="1" type="ordered locus">Sinac_2039</name>
</gene>
<dbReference type="AlphaFoldDB" id="L0DAJ8"/>
<reference evidence="1 2" key="1">
    <citation type="submission" date="2012-02" db="EMBL/GenBank/DDBJ databases">
        <title>Complete sequence of chromosome of Singulisphaera acidiphila DSM 18658.</title>
        <authorList>
            <consortium name="US DOE Joint Genome Institute (JGI-PGF)"/>
            <person name="Lucas S."/>
            <person name="Copeland A."/>
            <person name="Lapidus A."/>
            <person name="Glavina del Rio T."/>
            <person name="Dalin E."/>
            <person name="Tice H."/>
            <person name="Bruce D."/>
            <person name="Goodwin L."/>
            <person name="Pitluck S."/>
            <person name="Peters L."/>
            <person name="Ovchinnikova G."/>
            <person name="Chertkov O."/>
            <person name="Kyrpides N."/>
            <person name="Mavromatis K."/>
            <person name="Ivanova N."/>
            <person name="Brettin T."/>
            <person name="Detter J.C."/>
            <person name="Han C."/>
            <person name="Larimer F."/>
            <person name="Land M."/>
            <person name="Hauser L."/>
            <person name="Markowitz V."/>
            <person name="Cheng J.-F."/>
            <person name="Hugenholtz P."/>
            <person name="Woyke T."/>
            <person name="Wu D."/>
            <person name="Tindall B."/>
            <person name="Pomrenke H."/>
            <person name="Brambilla E."/>
            <person name="Klenk H.-P."/>
            <person name="Eisen J.A."/>
        </authorList>
    </citation>
    <scope>NUCLEOTIDE SEQUENCE [LARGE SCALE GENOMIC DNA]</scope>
    <source>
        <strain evidence="2">ATCC BAA-1392 / DSM 18658 / VKM B-2454 / MOB10</strain>
    </source>
</reference>
<proteinExistence type="predicted"/>
<evidence type="ECO:0000313" key="1">
    <source>
        <dbReference type="EMBL" id="AGA26384.1"/>
    </source>
</evidence>
<dbReference type="Proteomes" id="UP000010798">
    <property type="component" value="Chromosome"/>
</dbReference>
<dbReference type="EMBL" id="CP003364">
    <property type="protein sequence ID" value="AGA26384.1"/>
    <property type="molecule type" value="Genomic_DNA"/>
</dbReference>